<dbReference type="PANTHER" id="PTHR48070:SF7">
    <property type="entry name" value="SERINE HYDROLASE FSH DOMAIN-CONTAINING PROTEIN-RELATED"/>
    <property type="match status" value="1"/>
</dbReference>
<evidence type="ECO:0000313" key="4">
    <source>
        <dbReference type="Proteomes" id="UP000184188"/>
    </source>
</evidence>
<dbReference type="InterPro" id="IPR005645">
    <property type="entry name" value="FSH-like_dom"/>
</dbReference>
<dbReference type="STRING" id="1073090.A0A1L9S6S2"/>
<gene>
    <name evidence="3" type="ORF">ASPZODRAFT_75981</name>
</gene>
<dbReference type="GO" id="GO:0016787">
    <property type="term" value="F:hydrolase activity"/>
    <property type="evidence" value="ECO:0007669"/>
    <property type="project" value="UniProtKB-KW"/>
</dbReference>
<organism evidence="3 4">
    <name type="scientific">Penicilliopsis zonata CBS 506.65</name>
    <dbReference type="NCBI Taxonomy" id="1073090"/>
    <lineage>
        <taxon>Eukaryota</taxon>
        <taxon>Fungi</taxon>
        <taxon>Dikarya</taxon>
        <taxon>Ascomycota</taxon>
        <taxon>Pezizomycotina</taxon>
        <taxon>Eurotiomycetes</taxon>
        <taxon>Eurotiomycetidae</taxon>
        <taxon>Eurotiales</taxon>
        <taxon>Aspergillaceae</taxon>
        <taxon>Penicilliopsis</taxon>
    </lineage>
</organism>
<name>A0A1L9S6S2_9EURO</name>
<dbReference type="PANTHER" id="PTHR48070">
    <property type="entry name" value="ESTERASE OVCA2"/>
    <property type="match status" value="1"/>
</dbReference>
<dbReference type="SUPFAM" id="SSF53474">
    <property type="entry name" value="alpha/beta-Hydrolases"/>
    <property type="match status" value="1"/>
</dbReference>
<dbReference type="AlphaFoldDB" id="A0A1L9S6S2"/>
<dbReference type="GO" id="GO:0005737">
    <property type="term" value="C:cytoplasm"/>
    <property type="evidence" value="ECO:0007669"/>
    <property type="project" value="TreeGrafter"/>
</dbReference>
<dbReference type="GO" id="GO:0005634">
    <property type="term" value="C:nucleus"/>
    <property type="evidence" value="ECO:0007669"/>
    <property type="project" value="TreeGrafter"/>
</dbReference>
<dbReference type="OrthoDB" id="2094269at2759"/>
<dbReference type="InterPro" id="IPR029058">
    <property type="entry name" value="AB_hydrolase_fold"/>
</dbReference>
<sequence length="269" mass="29753">MRILCLHGRGTSGFIFKSQTSSFRSMLEDLDIEFEWLDGAYPDKAAPGIDLFYDPPYYSFYPADTLEALAVTRRWLDNHLAQSGPYDAVMMFSQGCVVGYSALLHHEIEQRTNGASSSSSNTPPPFKAAIFICGGPPLQELESLGFHISDEVQAQDTRAREALAAQADSAAILKQGGARWAGVASEDEKPEEELRQQITGPYKVRIPTVHIYGTKDPRYAAGVQLSGLCDESLRRTFNHQGGHEIPRMEAVSRQIADMVRWALKESALV</sequence>
<dbReference type="Proteomes" id="UP000184188">
    <property type="component" value="Unassembled WGS sequence"/>
</dbReference>
<dbReference type="VEuPathDB" id="FungiDB:ASPZODRAFT_75981"/>
<feature type="domain" description="Serine hydrolase" evidence="2">
    <location>
        <begin position="1"/>
        <end position="254"/>
    </location>
</feature>
<evidence type="ECO:0000259" key="2">
    <source>
        <dbReference type="Pfam" id="PF03959"/>
    </source>
</evidence>
<reference evidence="4" key="1">
    <citation type="journal article" date="2017" name="Genome Biol.">
        <title>Comparative genomics reveals high biological diversity and specific adaptations in the industrially and medically important fungal genus Aspergillus.</title>
        <authorList>
            <person name="de Vries R.P."/>
            <person name="Riley R."/>
            <person name="Wiebenga A."/>
            <person name="Aguilar-Osorio G."/>
            <person name="Amillis S."/>
            <person name="Uchima C.A."/>
            <person name="Anderluh G."/>
            <person name="Asadollahi M."/>
            <person name="Askin M."/>
            <person name="Barry K."/>
            <person name="Battaglia E."/>
            <person name="Bayram O."/>
            <person name="Benocci T."/>
            <person name="Braus-Stromeyer S.A."/>
            <person name="Caldana C."/>
            <person name="Canovas D."/>
            <person name="Cerqueira G.C."/>
            <person name="Chen F."/>
            <person name="Chen W."/>
            <person name="Choi C."/>
            <person name="Clum A."/>
            <person name="Dos Santos R.A."/>
            <person name="Damasio A.R."/>
            <person name="Diallinas G."/>
            <person name="Emri T."/>
            <person name="Fekete E."/>
            <person name="Flipphi M."/>
            <person name="Freyberg S."/>
            <person name="Gallo A."/>
            <person name="Gournas C."/>
            <person name="Habgood R."/>
            <person name="Hainaut M."/>
            <person name="Harispe M.L."/>
            <person name="Henrissat B."/>
            <person name="Hilden K.S."/>
            <person name="Hope R."/>
            <person name="Hossain A."/>
            <person name="Karabika E."/>
            <person name="Karaffa L."/>
            <person name="Karanyi Z."/>
            <person name="Krasevec N."/>
            <person name="Kuo A."/>
            <person name="Kusch H."/>
            <person name="LaButti K."/>
            <person name="Lagendijk E.L."/>
            <person name="Lapidus A."/>
            <person name="Levasseur A."/>
            <person name="Lindquist E."/>
            <person name="Lipzen A."/>
            <person name="Logrieco A.F."/>
            <person name="MacCabe A."/>
            <person name="Maekelae M.R."/>
            <person name="Malavazi I."/>
            <person name="Melin P."/>
            <person name="Meyer V."/>
            <person name="Mielnichuk N."/>
            <person name="Miskei M."/>
            <person name="Molnar A.P."/>
            <person name="Mule G."/>
            <person name="Ngan C.Y."/>
            <person name="Orejas M."/>
            <person name="Orosz E."/>
            <person name="Ouedraogo J.P."/>
            <person name="Overkamp K.M."/>
            <person name="Park H.-S."/>
            <person name="Perrone G."/>
            <person name="Piumi F."/>
            <person name="Punt P.J."/>
            <person name="Ram A.F."/>
            <person name="Ramon A."/>
            <person name="Rauscher S."/>
            <person name="Record E."/>
            <person name="Riano-Pachon D.M."/>
            <person name="Robert V."/>
            <person name="Roehrig J."/>
            <person name="Ruller R."/>
            <person name="Salamov A."/>
            <person name="Salih N.S."/>
            <person name="Samson R.A."/>
            <person name="Sandor E."/>
            <person name="Sanguinetti M."/>
            <person name="Schuetze T."/>
            <person name="Sepcic K."/>
            <person name="Shelest E."/>
            <person name="Sherlock G."/>
            <person name="Sophianopoulou V."/>
            <person name="Squina F.M."/>
            <person name="Sun H."/>
            <person name="Susca A."/>
            <person name="Todd R.B."/>
            <person name="Tsang A."/>
            <person name="Unkles S.E."/>
            <person name="van de Wiele N."/>
            <person name="van Rossen-Uffink D."/>
            <person name="Oliveira J.V."/>
            <person name="Vesth T.C."/>
            <person name="Visser J."/>
            <person name="Yu J.-H."/>
            <person name="Zhou M."/>
            <person name="Andersen M.R."/>
            <person name="Archer D.B."/>
            <person name="Baker S.E."/>
            <person name="Benoit I."/>
            <person name="Brakhage A.A."/>
            <person name="Braus G.H."/>
            <person name="Fischer R."/>
            <person name="Frisvad J.C."/>
            <person name="Goldman G.H."/>
            <person name="Houbraken J."/>
            <person name="Oakley B."/>
            <person name="Pocsi I."/>
            <person name="Scazzocchio C."/>
            <person name="Seiboth B."/>
            <person name="vanKuyk P.A."/>
            <person name="Wortman J."/>
            <person name="Dyer P.S."/>
            <person name="Grigoriev I.V."/>
        </authorList>
    </citation>
    <scope>NUCLEOTIDE SEQUENCE [LARGE SCALE GENOMIC DNA]</scope>
    <source>
        <strain evidence="4">CBS 506.65</strain>
    </source>
</reference>
<dbReference type="RefSeq" id="XP_022577370.1">
    <property type="nucleotide sequence ID" value="XM_022730058.1"/>
</dbReference>
<dbReference type="Gene3D" id="3.40.50.1820">
    <property type="entry name" value="alpha/beta hydrolase"/>
    <property type="match status" value="1"/>
</dbReference>
<protein>
    <recommendedName>
        <fullName evidence="2">Serine hydrolase domain-containing protein</fullName>
    </recommendedName>
</protein>
<proteinExistence type="predicted"/>
<keyword evidence="4" id="KW-1185">Reference proteome</keyword>
<dbReference type="GeneID" id="34616522"/>
<dbReference type="EMBL" id="KV878356">
    <property type="protein sequence ID" value="OJJ42860.1"/>
    <property type="molecule type" value="Genomic_DNA"/>
</dbReference>
<evidence type="ECO:0000313" key="3">
    <source>
        <dbReference type="EMBL" id="OJJ42860.1"/>
    </source>
</evidence>
<keyword evidence="1" id="KW-0378">Hydrolase</keyword>
<dbReference type="Pfam" id="PF03959">
    <property type="entry name" value="FSH1"/>
    <property type="match status" value="1"/>
</dbReference>
<evidence type="ECO:0000256" key="1">
    <source>
        <dbReference type="ARBA" id="ARBA00022801"/>
    </source>
</evidence>
<dbReference type="InterPro" id="IPR050593">
    <property type="entry name" value="LovG"/>
</dbReference>
<accession>A0A1L9S6S2</accession>
<dbReference type="GO" id="GO:0019748">
    <property type="term" value="P:secondary metabolic process"/>
    <property type="evidence" value="ECO:0007669"/>
    <property type="project" value="TreeGrafter"/>
</dbReference>